<reference evidence="2" key="1">
    <citation type="journal article" date="2019" name="Int. J. Syst. Evol. Microbiol.">
        <title>The Global Catalogue of Microorganisms (GCM) 10K type strain sequencing project: providing services to taxonomists for standard genome sequencing and annotation.</title>
        <authorList>
            <consortium name="The Broad Institute Genomics Platform"/>
            <consortium name="The Broad Institute Genome Sequencing Center for Infectious Disease"/>
            <person name="Wu L."/>
            <person name="Ma J."/>
        </authorList>
    </citation>
    <scope>NUCLEOTIDE SEQUENCE [LARGE SCALE GENOMIC DNA]</scope>
    <source>
        <strain evidence="2">CGMCC 4.1622</strain>
    </source>
</reference>
<gene>
    <name evidence="1" type="ORF">ACFPZF_11300</name>
</gene>
<comment type="caution">
    <text evidence="1">The sequence shown here is derived from an EMBL/GenBank/DDBJ whole genome shotgun (WGS) entry which is preliminary data.</text>
</comment>
<dbReference type="EMBL" id="JBHSOC010000016">
    <property type="protein sequence ID" value="MFC5641934.1"/>
    <property type="molecule type" value="Genomic_DNA"/>
</dbReference>
<dbReference type="Proteomes" id="UP001596066">
    <property type="component" value="Unassembled WGS sequence"/>
</dbReference>
<evidence type="ECO:0000313" key="2">
    <source>
        <dbReference type="Proteomes" id="UP001596066"/>
    </source>
</evidence>
<sequence length="401" mass="42419">MSDERWNSAISNFQTGANDGDIIAVAMKTAAVRPNSKGPAPVQYTPEAKWVTVHAGLKAAKVTGLEFTSPAEVNPEDVATLSLRYDNGQPLIVVSSGKYIPAKLEDPHDSRTLALEIVDLRDPEFSPEETYRRFEGVGGNDLEQTGELERIPADQVNPAEVARLALTYRYNLPAIVAGVGQYVPTWLPVVDGAGNLVAAYKTVVTEPALIPADQVNPEDIGALSLRYVDNQPHLVVSAGTYVPAELAVDNTSGTPVATARLIAAGVVVSGAASGLLADYMKVGSAEQDDFTFNLYMDTAGRSTGPAQIEPEATGLGEIPSTVVTPEIADATLLPADQVKPEDIGTLSIEYRDGQPVIVVSGGTAIPAGLTVVDGSSTRVTKYQMGPPALFEIPRDDSPRQR</sequence>
<protein>
    <submittedName>
        <fullName evidence="1">Uncharacterized protein</fullName>
    </submittedName>
</protein>
<keyword evidence="2" id="KW-1185">Reference proteome</keyword>
<evidence type="ECO:0000313" key="1">
    <source>
        <dbReference type="EMBL" id="MFC5641934.1"/>
    </source>
</evidence>
<dbReference type="RefSeq" id="WP_346144156.1">
    <property type="nucleotide sequence ID" value="NZ_BAAAUA010000015.1"/>
</dbReference>
<accession>A0ABW0VAW0</accession>
<proteinExistence type="predicted"/>
<organism evidence="1 2">
    <name type="scientific">Kitasatospora cinereorecta</name>
    <dbReference type="NCBI Taxonomy" id="285560"/>
    <lineage>
        <taxon>Bacteria</taxon>
        <taxon>Bacillati</taxon>
        <taxon>Actinomycetota</taxon>
        <taxon>Actinomycetes</taxon>
        <taxon>Kitasatosporales</taxon>
        <taxon>Streptomycetaceae</taxon>
        <taxon>Kitasatospora</taxon>
    </lineage>
</organism>
<name>A0ABW0VAW0_9ACTN</name>